<sequence length="201" mass="21728">MLTSLYVEGGSWFHRVPVRAKLVALAVLSIALFATDSAFLLLPAFLLSGWLYLSLGLKPREALSRVGFVFFTILILAAVNLFLVPVPQVAALVLRLMALVLFAAAVTATTTIGAFMDEVTILLKPLERLGLLRAADVGLALGLVLRFVPDIFARYQALAEAHRARGLPVRPLTIIGPLIILTLKDADTIAAAIDARGFRRQ</sequence>
<feature type="transmembrane region" description="Helical" evidence="6">
    <location>
        <begin position="96"/>
        <end position="116"/>
    </location>
</feature>
<accession>A0A2J0Z818</accession>
<reference evidence="7 8" key="1">
    <citation type="submission" date="2017-06" db="EMBL/GenBank/DDBJ databases">
        <title>Ensifer strains isolated from leguminous trees and herbs display diverse denitrification phenotypes with some acting as strong N2O sinks.</title>
        <authorList>
            <person name="Woliy K."/>
            <person name="Mania D."/>
            <person name="Bakken L.R."/>
            <person name="Frostegard A."/>
        </authorList>
    </citation>
    <scope>NUCLEOTIDE SEQUENCE [LARGE SCALE GENOMIC DNA]</scope>
    <source>
        <strain evidence="7 8">AC50a</strain>
    </source>
</reference>
<evidence type="ECO:0000256" key="4">
    <source>
        <dbReference type="ARBA" id="ARBA00022989"/>
    </source>
</evidence>
<dbReference type="PANTHER" id="PTHR33514:SF13">
    <property type="entry name" value="PROTEIN ABCI12, CHLOROPLASTIC"/>
    <property type="match status" value="1"/>
</dbReference>
<dbReference type="GO" id="GO:0005886">
    <property type="term" value="C:plasma membrane"/>
    <property type="evidence" value="ECO:0007669"/>
    <property type="project" value="UniProtKB-ARBA"/>
</dbReference>
<keyword evidence="3 6" id="KW-0812">Transmembrane</keyword>
<feature type="transmembrane region" description="Helical" evidence="6">
    <location>
        <begin position="22"/>
        <end position="46"/>
    </location>
</feature>
<name>A0A2J0Z818_RHIML</name>
<dbReference type="RefSeq" id="WP_100669181.1">
    <property type="nucleotide sequence ID" value="NZ_NJGD01000001.1"/>
</dbReference>
<dbReference type="InterPro" id="IPR003339">
    <property type="entry name" value="ABC/ECF_trnsptr_transmembrane"/>
</dbReference>
<evidence type="ECO:0000256" key="5">
    <source>
        <dbReference type="ARBA" id="ARBA00023136"/>
    </source>
</evidence>
<dbReference type="Proteomes" id="UP000231987">
    <property type="component" value="Unassembled WGS sequence"/>
</dbReference>
<keyword evidence="5 6" id="KW-0472">Membrane</keyword>
<comment type="subcellular location">
    <subcellularLocation>
        <location evidence="1">Membrane</location>
        <topology evidence="1">Multi-pass membrane protein</topology>
    </subcellularLocation>
</comment>
<organism evidence="7 8">
    <name type="scientific">Rhizobium meliloti</name>
    <name type="common">Ensifer meliloti</name>
    <name type="synonym">Sinorhizobium meliloti</name>
    <dbReference type="NCBI Taxonomy" id="382"/>
    <lineage>
        <taxon>Bacteria</taxon>
        <taxon>Pseudomonadati</taxon>
        <taxon>Pseudomonadota</taxon>
        <taxon>Alphaproteobacteria</taxon>
        <taxon>Hyphomicrobiales</taxon>
        <taxon>Rhizobiaceae</taxon>
        <taxon>Sinorhizobium/Ensifer group</taxon>
        <taxon>Sinorhizobium</taxon>
    </lineage>
</organism>
<dbReference type="EMBL" id="NJGD01000001">
    <property type="protein sequence ID" value="PJR16666.1"/>
    <property type="molecule type" value="Genomic_DNA"/>
</dbReference>
<protein>
    <submittedName>
        <fullName evidence="7">Transporter</fullName>
    </submittedName>
</protein>
<keyword evidence="4 6" id="KW-1133">Transmembrane helix</keyword>
<dbReference type="Pfam" id="PF02361">
    <property type="entry name" value="CbiQ"/>
    <property type="match status" value="1"/>
</dbReference>
<dbReference type="AlphaFoldDB" id="A0A2J0Z818"/>
<evidence type="ECO:0000313" key="7">
    <source>
        <dbReference type="EMBL" id="PJR16666.1"/>
    </source>
</evidence>
<feature type="transmembrane region" description="Helical" evidence="6">
    <location>
        <begin position="66"/>
        <end position="84"/>
    </location>
</feature>
<evidence type="ECO:0000313" key="8">
    <source>
        <dbReference type="Proteomes" id="UP000231987"/>
    </source>
</evidence>
<gene>
    <name evidence="7" type="ORF">CEJ86_00140</name>
</gene>
<proteinExistence type="inferred from homology"/>
<comment type="similarity">
    <text evidence="2">Belongs to the CbiQ family.</text>
</comment>
<evidence type="ECO:0000256" key="6">
    <source>
        <dbReference type="SAM" id="Phobius"/>
    </source>
</evidence>
<dbReference type="PANTHER" id="PTHR33514">
    <property type="entry name" value="PROTEIN ABCI12, CHLOROPLASTIC"/>
    <property type="match status" value="1"/>
</dbReference>
<comment type="caution">
    <text evidence="7">The sequence shown here is derived from an EMBL/GenBank/DDBJ whole genome shotgun (WGS) entry which is preliminary data.</text>
</comment>
<evidence type="ECO:0000256" key="1">
    <source>
        <dbReference type="ARBA" id="ARBA00004141"/>
    </source>
</evidence>
<evidence type="ECO:0000256" key="2">
    <source>
        <dbReference type="ARBA" id="ARBA00008564"/>
    </source>
</evidence>
<evidence type="ECO:0000256" key="3">
    <source>
        <dbReference type="ARBA" id="ARBA00022692"/>
    </source>
</evidence>